<dbReference type="AlphaFoldDB" id="A0A917AK57"/>
<comment type="caution">
    <text evidence="1">The sequence shown here is derived from an EMBL/GenBank/DDBJ whole genome shotgun (WGS) entry which is preliminary data.</text>
</comment>
<dbReference type="EMBL" id="BMFK01000001">
    <property type="protein sequence ID" value="GGE58615.1"/>
    <property type="molecule type" value="Genomic_DNA"/>
</dbReference>
<dbReference type="RefSeq" id="WP_188386970.1">
    <property type="nucleotide sequence ID" value="NZ_BMFK01000001.1"/>
</dbReference>
<reference evidence="1" key="1">
    <citation type="journal article" date="2014" name="Int. J. Syst. Evol. Microbiol.">
        <title>Complete genome sequence of Corynebacterium casei LMG S-19264T (=DSM 44701T), isolated from a smear-ripened cheese.</title>
        <authorList>
            <consortium name="US DOE Joint Genome Institute (JGI-PGF)"/>
            <person name="Walter F."/>
            <person name="Albersmeier A."/>
            <person name="Kalinowski J."/>
            <person name="Ruckert C."/>
        </authorList>
    </citation>
    <scope>NUCLEOTIDE SEQUENCE</scope>
    <source>
        <strain evidence="1">CGMCC 1.12698</strain>
    </source>
</reference>
<name>A0A917AK57_9BACI</name>
<evidence type="ECO:0000313" key="2">
    <source>
        <dbReference type="Proteomes" id="UP000605259"/>
    </source>
</evidence>
<accession>A0A917AK57</accession>
<organism evidence="1 2">
    <name type="scientific">Priestia taiwanensis</name>
    <dbReference type="NCBI Taxonomy" id="1347902"/>
    <lineage>
        <taxon>Bacteria</taxon>
        <taxon>Bacillati</taxon>
        <taxon>Bacillota</taxon>
        <taxon>Bacilli</taxon>
        <taxon>Bacillales</taxon>
        <taxon>Bacillaceae</taxon>
        <taxon>Priestia</taxon>
    </lineage>
</organism>
<evidence type="ECO:0000313" key="1">
    <source>
        <dbReference type="EMBL" id="GGE58615.1"/>
    </source>
</evidence>
<sequence>MTKRFTNRMRFAADLLKIGETIDPKTDRVITDYLFSRVIRYNNAGVTVTDKHFSRQDGNEVMKKIEIRLDRVIEENQKDYRVRIKDKTYNIERLYVREDERIMELNLAYVS</sequence>
<gene>
    <name evidence="1" type="ORF">GCM10007140_06180</name>
</gene>
<keyword evidence="2" id="KW-1185">Reference proteome</keyword>
<reference evidence="1" key="2">
    <citation type="submission" date="2020-09" db="EMBL/GenBank/DDBJ databases">
        <authorList>
            <person name="Sun Q."/>
            <person name="Zhou Y."/>
        </authorList>
    </citation>
    <scope>NUCLEOTIDE SEQUENCE</scope>
    <source>
        <strain evidence="1">CGMCC 1.12698</strain>
    </source>
</reference>
<protein>
    <submittedName>
        <fullName evidence="1">Uncharacterized protein</fullName>
    </submittedName>
</protein>
<dbReference type="Proteomes" id="UP000605259">
    <property type="component" value="Unassembled WGS sequence"/>
</dbReference>
<proteinExistence type="predicted"/>